<reference evidence="2" key="1">
    <citation type="journal article" date="2019" name="Int. J. Syst. Evol. Microbiol.">
        <title>The Global Catalogue of Microorganisms (GCM) 10K type strain sequencing project: providing services to taxonomists for standard genome sequencing and annotation.</title>
        <authorList>
            <consortium name="The Broad Institute Genomics Platform"/>
            <consortium name="The Broad Institute Genome Sequencing Center for Infectious Disease"/>
            <person name="Wu L."/>
            <person name="Ma J."/>
        </authorList>
    </citation>
    <scope>NUCLEOTIDE SEQUENCE [LARGE SCALE GENOMIC DNA]</scope>
    <source>
        <strain evidence="2">JCM 9377</strain>
    </source>
</reference>
<name>A0ABP6QP76_9ACTN</name>
<dbReference type="RefSeq" id="WP_344838505.1">
    <property type="nucleotide sequence ID" value="NZ_BAAAUV010000037.1"/>
</dbReference>
<keyword evidence="2" id="KW-1185">Reference proteome</keyword>
<gene>
    <name evidence="1" type="ORF">GCM10010468_75260</name>
</gene>
<proteinExistence type="predicted"/>
<sequence length="83" mass="8965">MAVLEFQFRPGVFRAVQFDGANLEEVTSLIGADSVTSHTPDGLQVRVSGGEAIAVRVGWWISVRDGDVFVSSSGTRERSWVPA</sequence>
<protein>
    <submittedName>
        <fullName evidence="1">Uncharacterized protein</fullName>
    </submittedName>
</protein>
<dbReference type="Proteomes" id="UP001501237">
    <property type="component" value="Unassembled WGS sequence"/>
</dbReference>
<evidence type="ECO:0000313" key="2">
    <source>
        <dbReference type="Proteomes" id="UP001501237"/>
    </source>
</evidence>
<comment type="caution">
    <text evidence="1">The sequence shown here is derived from an EMBL/GenBank/DDBJ whole genome shotgun (WGS) entry which is preliminary data.</text>
</comment>
<evidence type="ECO:0000313" key="1">
    <source>
        <dbReference type="EMBL" id="GAA3239196.1"/>
    </source>
</evidence>
<accession>A0ABP6QP76</accession>
<dbReference type="EMBL" id="BAAAUV010000037">
    <property type="protein sequence ID" value="GAA3239196.1"/>
    <property type="molecule type" value="Genomic_DNA"/>
</dbReference>
<organism evidence="1 2">
    <name type="scientific">Actinocorallia longicatena</name>
    <dbReference type="NCBI Taxonomy" id="111803"/>
    <lineage>
        <taxon>Bacteria</taxon>
        <taxon>Bacillati</taxon>
        <taxon>Actinomycetota</taxon>
        <taxon>Actinomycetes</taxon>
        <taxon>Streptosporangiales</taxon>
        <taxon>Thermomonosporaceae</taxon>
        <taxon>Actinocorallia</taxon>
    </lineage>
</organism>